<sequence length="284" mass="31719">MEVLDSEEGKFFATDVLDTDRQPGLRPSGTSEPNKPLPFDRSLLSQFNHSTNSTSVPPNNSPHDVPSSSQIIFTEDSWPFTDELWPRVKSMSIGNTDVGGEKQVDQEDEHEEDSDAIIRFGYKISMNSLPSDNIFTKELWPDSNSSGVLPDTNQDTEIPLFLSNDADENDYLSLGDCFPKQYSHDLLVDERPVEPPEPSFTPHKPWTVVSSGNKQNKARSKCLVCGKPSDLKCKITKPGKKSKRPANDYFSIPARLTTYTDTVWVCLCKDCHTKVDDGLSEENG</sequence>
<dbReference type="AlphaFoldDB" id="A0A8H5LYU2"/>
<feature type="region of interest" description="Disordered" evidence="1">
    <location>
        <begin position="1"/>
        <end position="69"/>
    </location>
</feature>
<name>A0A8H5LYU2_9AGAR</name>
<reference evidence="2 3" key="1">
    <citation type="journal article" date="2020" name="ISME J.">
        <title>Uncovering the hidden diversity of litter-decomposition mechanisms in mushroom-forming fungi.</title>
        <authorList>
            <person name="Floudas D."/>
            <person name="Bentzer J."/>
            <person name="Ahren D."/>
            <person name="Johansson T."/>
            <person name="Persson P."/>
            <person name="Tunlid A."/>
        </authorList>
    </citation>
    <scope>NUCLEOTIDE SEQUENCE [LARGE SCALE GENOMIC DNA]</scope>
    <source>
        <strain evidence="2 3">CBS 291.85</strain>
    </source>
</reference>
<feature type="compositionally biased region" description="Low complexity" evidence="1">
    <location>
        <begin position="48"/>
        <end position="63"/>
    </location>
</feature>
<evidence type="ECO:0000313" key="3">
    <source>
        <dbReference type="Proteomes" id="UP000559256"/>
    </source>
</evidence>
<gene>
    <name evidence="2" type="ORF">D9758_000431</name>
</gene>
<dbReference type="Proteomes" id="UP000559256">
    <property type="component" value="Unassembled WGS sequence"/>
</dbReference>
<evidence type="ECO:0000313" key="2">
    <source>
        <dbReference type="EMBL" id="KAF5375035.1"/>
    </source>
</evidence>
<evidence type="ECO:0000256" key="1">
    <source>
        <dbReference type="SAM" id="MobiDB-lite"/>
    </source>
</evidence>
<feature type="region of interest" description="Disordered" evidence="1">
    <location>
        <begin position="92"/>
        <end position="112"/>
    </location>
</feature>
<protein>
    <submittedName>
        <fullName evidence="2">Uncharacterized protein</fullName>
    </submittedName>
</protein>
<keyword evidence="3" id="KW-1185">Reference proteome</keyword>
<comment type="caution">
    <text evidence="2">The sequence shown here is derived from an EMBL/GenBank/DDBJ whole genome shotgun (WGS) entry which is preliminary data.</text>
</comment>
<dbReference type="EMBL" id="JAACJM010000001">
    <property type="protein sequence ID" value="KAF5375035.1"/>
    <property type="molecule type" value="Genomic_DNA"/>
</dbReference>
<organism evidence="2 3">
    <name type="scientific">Tetrapyrgos nigripes</name>
    <dbReference type="NCBI Taxonomy" id="182062"/>
    <lineage>
        <taxon>Eukaryota</taxon>
        <taxon>Fungi</taxon>
        <taxon>Dikarya</taxon>
        <taxon>Basidiomycota</taxon>
        <taxon>Agaricomycotina</taxon>
        <taxon>Agaricomycetes</taxon>
        <taxon>Agaricomycetidae</taxon>
        <taxon>Agaricales</taxon>
        <taxon>Marasmiineae</taxon>
        <taxon>Marasmiaceae</taxon>
        <taxon>Tetrapyrgos</taxon>
    </lineage>
</organism>
<proteinExistence type="predicted"/>
<accession>A0A8H5LYU2</accession>